<proteinExistence type="inferred from homology"/>
<dbReference type="SUPFAM" id="SSF51735">
    <property type="entry name" value="NAD(P)-binding Rossmann-fold domains"/>
    <property type="match status" value="1"/>
</dbReference>
<dbReference type="Pfam" id="PF01370">
    <property type="entry name" value="Epimerase"/>
    <property type="match status" value="1"/>
</dbReference>
<gene>
    <name evidence="3" type="ORF">NIES2135_06680</name>
</gene>
<dbReference type="PANTHER" id="PTHR43000">
    <property type="entry name" value="DTDP-D-GLUCOSE 4,6-DEHYDRATASE-RELATED"/>
    <property type="match status" value="1"/>
</dbReference>
<dbReference type="Gene3D" id="3.40.50.720">
    <property type="entry name" value="NAD(P)-binding Rossmann-like Domain"/>
    <property type="match status" value="1"/>
</dbReference>
<evidence type="ECO:0000259" key="2">
    <source>
        <dbReference type="Pfam" id="PF01370"/>
    </source>
</evidence>
<protein>
    <submittedName>
        <fullName evidence="3">Putative dTDP-glucose 4,6-dehydratase</fullName>
    </submittedName>
</protein>
<reference evidence="3 4" key="1">
    <citation type="submission" date="2017-06" db="EMBL/GenBank/DDBJ databases">
        <title>Genome sequencing of cyanobaciteial culture collection at National Institute for Environmental Studies (NIES).</title>
        <authorList>
            <person name="Hirose Y."/>
            <person name="Shimura Y."/>
            <person name="Fujisawa T."/>
            <person name="Nakamura Y."/>
            <person name="Kawachi M."/>
        </authorList>
    </citation>
    <scope>NUCLEOTIDE SEQUENCE [LARGE SCALE GENOMIC DNA]</scope>
    <source>
        <strain evidence="3 4">NIES-2135</strain>
    </source>
</reference>
<dbReference type="InterPro" id="IPR036291">
    <property type="entry name" value="NAD(P)-bd_dom_sf"/>
</dbReference>
<evidence type="ECO:0000313" key="3">
    <source>
        <dbReference type="EMBL" id="BAY53856.1"/>
    </source>
</evidence>
<keyword evidence="4" id="KW-1185">Reference proteome</keyword>
<dbReference type="InterPro" id="IPR001509">
    <property type="entry name" value="Epimerase_deHydtase"/>
</dbReference>
<accession>A0A1Z4JAT1</accession>
<feature type="domain" description="NAD-dependent epimerase/dehydratase" evidence="2">
    <location>
        <begin position="12"/>
        <end position="221"/>
    </location>
</feature>
<organism evidence="3 4">
    <name type="scientific">Leptolyngbya boryana NIES-2135</name>
    <dbReference type="NCBI Taxonomy" id="1973484"/>
    <lineage>
        <taxon>Bacteria</taxon>
        <taxon>Bacillati</taxon>
        <taxon>Cyanobacteriota</taxon>
        <taxon>Cyanophyceae</taxon>
        <taxon>Leptolyngbyales</taxon>
        <taxon>Leptolyngbyaceae</taxon>
        <taxon>Leptolyngbya group</taxon>
        <taxon>Leptolyngbya</taxon>
    </lineage>
</organism>
<evidence type="ECO:0000256" key="1">
    <source>
        <dbReference type="ARBA" id="ARBA00007637"/>
    </source>
</evidence>
<dbReference type="AlphaFoldDB" id="A0A1Z4JAT1"/>
<dbReference type="Proteomes" id="UP000217895">
    <property type="component" value="Chromosome"/>
</dbReference>
<comment type="similarity">
    <text evidence="1">Belongs to the NAD(P)-dependent epimerase/dehydratase family.</text>
</comment>
<sequence length="316" mass="34947">MNLPQLFSTQKVLVTGASGFIGEHLCRQLLCSGAEVYGISRLKRSSPHAAMHWLQGDVKNFDELRQIWKSIKPDIVFHLASYVSGSRSMDAVRSTLENNLVSTVNLLTLMAEFGGQRIVLAGSLEEPNAGDVPIPSSPYAAAKWASSAYAQMFYQLYQVPIVNARIFMVYGPAQKDIKKLIPYVTLSLLEGKAPQLSSGQRQVDWVYVDDVVDGLIAAAHVPNIEGCTFELGSSRLTPISEIVQNLNRLIDPSIQPLFGALPDRPMEQVRVANLDNTRSILGWMPKTALKQGLMNTVQWYSAHRDLYLPHALNLAL</sequence>
<dbReference type="EMBL" id="AP018203">
    <property type="protein sequence ID" value="BAY53856.1"/>
    <property type="molecule type" value="Genomic_DNA"/>
</dbReference>
<name>A0A1Z4JAT1_LEPBY</name>
<evidence type="ECO:0000313" key="4">
    <source>
        <dbReference type="Proteomes" id="UP000217895"/>
    </source>
</evidence>